<dbReference type="InterPro" id="IPR051145">
    <property type="entry name" value="GAS-SHBG-PROS"/>
</dbReference>
<evidence type="ECO:0000256" key="4">
    <source>
        <dbReference type="ARBA" id="ARBA00022536"/>
    </source>
</evidence>
<dbReference type="STRING" id="121845.A0A3Q0JK41"/>
<evidence type="ECO:0000256" key="9">
    <source>
        <dbReference type="PROSITE-ProRule" id="PRU00076"/>
    </source>
</evidence>
<keyword evidence="8" id="KW-0325">Glycoprotein</keyword>
<dbReference type="KEGG" id="dci:113471920"/>
<evidence type="ECO:0000259" key="11">
    <source>
        <dbReference type="PROSITE" id="PS51364"/>
    </source>
</evidence>
<dbReference type="AlphaFoldDB" id="A0A3Q0JK41"/>
<sequence>TGYSLAPDLHQCHDINECNLNKRICNGGQCNNTLGSYVCMCTEGLRNSLDLSTCLDINECEEMPEICGSGTCENNIGSFSCRCEDGYSVKPAEGPACTDENECTMRTHNCDDNADCINNPVNKTGTRCVDIDECATSIQRCGEGFCVNDVGTYHCVCPDGYMLLPSGKECIDMRRELCYLNYTDGLCSLPMSNEQTRMVCCCSMGQSWGKPCQPCPPPGSRDYILLCGSKPGEFMNPMTNKTEEIDEYKTGTRCVDIDECATSIQTFGLYTLSPLWYLPKAET</sequence>
<evidence type="ECO:0000313" key="13">
    <source>
        <dbReference type="RefSeq" id="XP_026687195.1"/>
    </source>
</evidence>
<dbReference type="InterPro" id="IPR049883">
    <property type="entry name" value="NOTCH1_EGF-like"/>
</dbReference>
<dbReference type="InterPro" id="IPR018097">
    <property type="entry name" value="EGF_Ca-bd_CS"/>
</dbReference>
<evidence type="ECO:0000259" key="10">
    <source>
        <dbReference type="PROSITE" id="PS50026"/>
    </source>
</evidence>
<keyword evidence="7" id="KW-1015">Disulfide bond</keyword>
<keyword evidence="3" id="KW-0272">Extracellular matrix</keyword>
<dbReference type="SMART" id="SM00181">
    <property type="entry name" value="EGF"/>
    <property type="match status" value="3"/>
</dbReference>
<organism evidence="12 13">
    <name type="scientific">Diaphorina citri</name>
    <name type="common">Asian citrus psyllid</name>
    <dbReference type="NCBI Taxonomy" id="121845"/>
    <lineage>
        <taxon>Eukaryota</taxon>
        <taxon>Metazoa</taxon>
        <taxon>Ecdysozoa</taxon>
        <taxon>Arthropoda</taxon>
        <taxon>Hexapoda</taxon>
        <taxon>Insecta</taxon>
        <taxon>Pterygota</taxon>
        <taxon>Neoptera</taxon>
        <taxon>Paraneoptera</taxon>
        <taxon>Hemiptera</taxon>
        <taxon>Sternorrhyncha</taxon>
        <taxon>Psylloidea</taxon>
        <taxon>Psyllidae</taxon>
        <taxon>Diaphorininae</taxon>
        <taxon>Diaphorina</taxon>
    </lineage>
</organism>
<dbReference type="PROSITE" id="PS01187">
    <property type="entry name" value="EGF_CA"/>
    <property type="match status" value="1"/>
</dbReference>
<gene>
    <name evidence="13" type="primary">LOC113471920</name>
</gene>
<comment type="subcellular location">
    <subcellularLocation>
        <location evidence="1">Secreted</location>
        <location evidence="1">Extracellular space</location>
        <location evidence="1">Extracellular matrix</location>
    </subcellularLocation>
</comment>
<protein>
    <submittedName>
        <fullName evidence="13">Fibrillin-1-like</fullName>
    </submittedName>
</protein>
<dbReference type="Pfam" id="PF07645">
    <property type="entry name" value="EGF_CA"/>
    <property type="match status" value="3"/>
</dbReference>
<feature type="domain" description="EGF-like" evidence="10">
    <location>
        <begin position="56"/>
        <end position="93"/>
    </location>
</feature>
<dbReference type="PROSITE" id="PS50026">
    <property type="entry name" value="EGF_3"/>
    <property type="match status" value="2"/>
</dbReference>
<keyword evidence="6" id="KW-0677">Repeat</keyword>
<keyword evidence="2" id="KW-0964">Secreted</keyword>
<dbReference type="RefSeq" id="XP_026687195.1">
    <property type="nucleotide sequence ID" value="XM_026831394.1"/>
</dbReference>
<dbReference type="PANTHER" id="PTHR24040">
    <property type="entry name" value="LAMININ G-LIKE DOMAIN-CONTAINING PROTEIN"/>
    <property type="match status" value="1"/>
</dbReference>
<dbReference type="Proteomes" id="UP000079169">
    <property type="component" value="Unplaced"/>
</dbReference>
<dbReference type="CDD" id="cd00054">
    <property type="entry name" value="EGF_CA"/>
    <property type="match status" value="2"/>
</dbReference>
<evidence type="ECO:0000256" key="2">
    <source>
        <dbReference type="ARBA" id="ARBA00022525"/>
    </source>
</evidence>
<proteinExistence type="predicted"/>
<dbReference type="InterPro" id="IPR036773">
    <property type="entry name" value="TB_dom_sf"/>
</dbReference>
<dbReference type="SUPFAM" id="SSF57184">
    <property type="entry name" value="Growth factor receptor domain"/>
    <property type="match status" value="1"/>
</dbReference>
<dbReference type="FunFam" id="2.10.25.10:FF:000003">
    <property type="entry name" value="fibrillin-1 isoform X1"/>
    <property type="match status" value="2"/>
</dbReference>
<keyword evidence="5" id="KW-0732">Signal</keyword>
<dbReference type="InterPro" id="IPR009030">
    <property type="entry name" value="Growth_fac_rcpt_cys_sf"/>
</dbReference>
<evidence type="ECO:0000256" key="5">
    <source>
        <dbReference type="ARBA" id="ARBA00022729"/>
    </source>
</evidence>
<dbReference type="PANTHER" id="PTHR24040:SF16">
    <property type="entry name" value="FIBRILLIN-2-LIKE PROTEIN"/>
    <property type="match status" value="1"/>
</dbReference>
<dbReference type="PaxDb" id="121845-A0A3Q0JK41"/>
<evidence type="ECO:0000256" key="8">
    <source>
        <dbReference type="ARBA" id="ARBA00023180"/>
    </source>
</evidence>
<dbReference type="FunFam" id="2.10.25.10:FF:000005">
    <property type="entry name" value="Fibrillin 2"/>
    <property type="match status" value="1"/>
</dbReference>
<dbReference type="GeneID" id="113471920"/>
<keyword evidence="12" id="KW-1185">Reference proteome</keyword>
<dbReference type="PROSITE" id="PS00010">
    <property type="entry name" value="ASX_HYDROXYL"/>
    <property type="match status" value="2"/>
</dbReference>
<dbReference type="GO" id="GO:0005509">
    <property type="term" value="F:calcium ion binding"/>
    <property type="evidence" value="ECO:0007669"/>
    <property type="project" value="InterPro"/>
</dbReference>
<evidence type="ECO:0000313" key="12">
    <source>
        <dbReference type="Proteomes" id="UP000079169"/>
    </source>
</evidence>
<dbReference type="Gene3D" id="3.90.290.10">
    <property type="entry name" value="TGF-beta binding (TB) domain"/>
    <property type="match status" value="1"/>
</dbReference>
<dbReference type="InterPro" id="IPR001881">
    <property type="entry name" value="EGF-like_Ca-bd_dom"/>
</dbReference>
<name>A0A3Q0JK41_DIACI</name>
<evidence type="ECO:0000256" key="7">
    <source>
        <dbReference type="ARBA" id="ARBA00023157"/>
    </source>
</evidence>
<dbReference type="SMART" id="SM00179">
    <property type="entry name" value="EGF_CA"/>
    <property type="match status" value="3"/>
</dbReference>
<dbReference type="Pfam" id="PF00683">
    <property type="entry name" value="TB"/>
    <property type="match status" value="1"/>
</dbReference>
<accession>A0A3Q0JK41</accession>
<comment type="caution">
    <text evidence="9">Lacks conserved residue(s) required for the propagation of feature annotation.</text>
</comment>
<dbReference type="PROSITE" id="PS51364">
    <property type="entry name" value="TB"/>
    <property type="match status" value="1"/>
</dbReference>
<reference evidence="13" key="1">
    <citation type="submission" date="2025-08" db="UniProtKB">
        <authorList>
            <consortium name="RefSeq"/>
        </authorList>
    </citation>
    <scope>IDENTIFICATION</scope>
</reference>
<dbReference type="InterPro" id="IPR017878">
    <property type="entry name" value="TB_dom"/>
</dbReference>
<evidence type="ECO:0000256" key="1">
    <source>
        <dbReference type="ARBA" id="ARBA00004498"/>
    </source>
</evidence>
<feature type="non-terminal residue" evidence="13">
    <location>
        <position position="1"/>
    </location>
</feature>
<evidence type="ECO:0000256" key="6">
    <source>
        <dbReference type="ARBA" id="ARBA00022737"/>
    </source>
</evidence>
<dbReference type="InterPro" id="IPR000742">
    <property type="entry name" value="EGF"/>
</dbReference>
<dbReference type="InterPro" id="IPR000152">
    <property type="entry name" value="EGF-type_Asp/Asn_hydroxyl_site"/>
</dbReference>
<keyword evidence="4 9" id="KW-0245">EGF-like domain</keyword>
<feature type="domain" description="EGF-like" evidence="10">
    <location>
        <begin position="130"/>
        <end position="171"/>
    </location>
</feature>
<feature type="domain" description="TB" evidence="11">
    <location>
        <begin position="176"/>
        <end position="227"/>
    </location>
</feature>
<dbReference type="SUPFAM" id="SSF57581">
    <property type="entry name" value="TB module/8-cys domain"/>
    <property type="match status" value="1"/>
</dbReference>
<dbReference type="Gene3D" id="2.10.25.10">
    <property type="entry name" value="Laminin"/>
    <property type="match status" value="3"/>
</dbReference>
<dbReference type="PROSITE" id="PS01186">
    <property type="entry name" value="EGF_2"/>
    <property type="match status" value="1"/>
</dbReference>
<evidence type="ECO:0000256" key="3">
    <source>
        <dbReference type="ARBA" id="ARBA00022530"/>
    </source>
</evidence>